<protein>
    <submittedName>
        <fullName evidence="2">Bacterial group 2 Ig-like protein</fullName>
    </submittedName>
</protein>
<dbReference type="EMBL" id="OMOF01000398">
    <property type="protein sequence ID" value="SPF49590.1"/>
    <property type="molecule type" value="Genomic_DNA"/>
</dbReference>
<dbReference type="Gene3D" id="2.60.40.1080">
    <property type="match status" value="1"/>
</dbReference>
<evidence type="ECO:0000313" key="2">
    <source>
        <dbReference type="EMBL" id="SPF49590.1"/>
    </source>
</evidence>
<reference evidence="3" key="1">
    <citation type="submission" date="2018-02" db="EMBL/GenBank/DDBJ databases">
        <authorList>
            <person name="Hausmann B."/>
        </authorList>
    </citation>
    <scope>NUCLEOTIDE SEQUENCE [LARGE SCALE GENOMIC DNA]</scope>
    <source>
        <strain evidence="3">Peat soil MAG SbF1</strain>
    </source>
</reference>
<dbReference type="Proteomes" id="UP000238916">
    <property type="component" value="Unassembled WGS sequence"/>
</dbReference>
<dbReference type="Pfam" id="PF02368">
    <property type="entry name" value="Big_2"/>
    <property type="match status" value="1"/>
</dbReference>
<dbReference type="InterPro" id="IPR003343">
    <property type="entry name" value="Big_2"/>
</dbReference>
<organism evidence="2 3">
    <name type="scientific">Candidatus Desulfosporosinus infrequens</name>
    <dbReference type="NCBI Taxonomy" id="2043169"/>
    <lineage>
        <taxon>Bacteria</taxon>
        <taxon>Bacillati</taxon>
        <taxon>Bacillota</taxon>
        <taxon>Clostridia</taxon>
        <taxon>Eubacteriales</taxon>
        <taxon>Desulfitobacteriaceae</taxon>
        <taxon>Desulfosporosinus</taxon>
    </lineage>
</organism>
<name>A0A2U3LCN6_9FIRM</name>
<dbReference type="SUPFAM" id="SSF49373">
    <property type="entry name" value="Invasin/intimin cell-adhesion fragments"/>
    <property type="match status" value="1"/>
</dbReference>
<dbReference type="AlphaFoldDB" id="A0A2U3LCN6"/>
<dbReference type="SMART" id="SM00635">
    <property type="entry name" value="BID_2"/>
    <property type="match status" value="1"/>
</dbReference>
<accession>A0A2U3LCN6</accession>
<evidence type="ECO:0000313" key="3">
    <source>
        <dbReference type="Proteomes" id="UP000238916"/>
    </source>
</evidence>
<gene>
    <name evidence="2" type="ORF">SBF1_4570001</name>
</gene>
<feature type="domain" description="BIG2" evidence="1">
    <location>
        <begin position="15"/>
        <end position="92"/>
    </location>
</feature>
<proteinExistence type="predicted"/>
<sequence length="98" mass="9623">MGSTLLKWGNSPNLAVTGVTLNHATLSLTAGGDPAVLLATVVPSIAANQVVTWASSNTNVTVATNGVVTPVSAGTATITATTQDGNKTATCTVTVSTP</sequence>
<dbReference type="InterPro" id="IPR008964">
    <property type="entry name" value="Invasin/intimin_cell_adhesion"/>
</dbReference>
<evidence type="ECO:0000259" key="1">
    <source>
        <dbReference type="SMART" id="SM00635"/>
    </source>
</evidence>